<dbReference type="AlphaFoldDB" id="A0A4P5NSA9"/>
<gene>
    <name evidence="2" type="ORF">MSKU9_2580</name>
</gene>
<evidence type="ECO:0000256" key="1">
    <source>
        <dbReference type="SAM" id="MobiDB-lite"/>
    </source>
</evidence>
<accession>A0A4P5NSA9</accession>
<organism evidence="2 3">
    <name type="scientific">Komagataeibacter diospyri</name>
    <dbReference type="NCBI Taxonomy" id="1932662"/>
    <lineage>
        <taxon>Bacteria</taxon>
        <taxon>Pseudomonadati</taxon>
        <taxon>Pseudomonadota</taxon>
        <taxon>Alphaproteobacteria</taxon>
        <taxon>Acetobacterales</taxon>
        <taxon>Acetobacteraceae</taxon>
        <taxon>Komagataeibacter</taxon>
    </lineage>
</organism>
<evidence type="ECO:0000313" key="3">
    <source>
        <dbReference type="Proteomes" id="UP000315095"/>
    </source>
</evidence>
<comment type="caution">
    <text evidence="2">The sequence shown here is derived from an EMBL/GenBank/DDBJ whole genome shotgun (WGS) entry which is preliminary data.</text>
</comment>
<protein>
    <submittedName>
        <fullName evidence="2">Uncharacterized protein</fullName>
    </submittedName>
</protein>
<dbReference type="Proteomes" id="UP000315095">
    <property type="component" value="Unassembled WGS sequence"/>
</dbReference>
<proteinExistence type="predicted"/>
<feature type="region of interest" description="Disordered" evidence="1">
    <location>
        <begin position="18"/>
        <end position="43"/>
    </location>
</feature>
<name>A0A4P5NSA9_9PROT</name>
<dbReference type="EMBL" id="BDLU01000056">
    <property type="protein sequence ID" value="GCE84439.1"/>
    <property type="molecule type" value="Genomic_DNA"/>
</dbReference>
<sequence>MPVPFVTAGGKSCFLPPRPSSRPYTDRCQPLPSLTRPTFPARPIPPRRVMHAAALAMGLILPGGMDATAHAASLTYPAPIMGTETTAHAWGIETRFAQTTPCVVEMAINQTTFMAHMPEMIQAGLFNTQVTPTLQRQAPHYLMNTLQMDVTPGFVHTLFTQRGAPARCHFAWSYIAPNGTPHPMVNFDVTRQAHDRIDWAHLRFGDMMTMAQNPVVDRQFDAQVNQETIDVTIALSRSGISADLPLPTTTAGTHSP</sequence>
<keyword evidence="3" id="KW-1185">Reference proteome</keyword>
<evidence type="ECO:0000313" key="2">
    <source>
        <dbReference type="EMBL" id="GCE84439.1"/>
    </source>
</evidence>
<reference evidence="3" key="1">
    <citation type="submission" date="2017-01" db="EMBL/GenBank/DDBJ databases">
        <title>Komagataeibacter sp. MSKU9 whole genome sequencing project.</title>
        <authorList>
            <person name="Matsutani M."/>
            <person name="Naloka K."/>
            <person name="Theeragool G."/>
            <person name="Yakushi T."/>
            <person name="Matsushita K."/>
        </authorList>
    </citation>
    <scope>NUCLEOTIDE SEQUENCE [LARGE SCALE GENOMIC DNA]</scope>
    <source>
        <strain evidence="3">MSKU9</strain>
    </source>
</reference>